<name>A0A6J7EN11_9ZZZZ</name>
<evidence type="ECO:0000313" key="1">
    <source>
        <dbReference type="EMBL" id="CAB4884952.1"/>
    </source>
</evidence>
<reference evidence="1" key="1">
    <citation type="submission" date="2020-05" db="EMBL/GenBank/DDBJ databases">
        <authorList>
            <person name="Chiriac C."/>
            <person name="Salcher M."/>
            <person name="Ghai R."/>
            <person name="Kavagutti S V."/>
        </authorList>
    </citation>
    <scope>NUCLEOTIDE SEQUENCE</scope>
</reference>
<proteinExistence type="predicted"/>
<dbReference type="EMBL" id="CAFBLS010000253">
    <property type="protein sequence ID" value="CAB4884952.1"/>
    <property type="molecule type" value="Genomic_DNA"/>
</dbReference>
<gene>
    <name evidence="1" type="ORF">UFOPK3402_01685</name>
</gene>
<accession>A0A6J7EN11</accession>
<protein>
    <submittedName>
        <fullName evidence="1">Unannotated protein</fullName>
    </submittedName>
</protein>
<organism evidence="1">
    <name type="scientific">freshwater metagenome</name>
    <dbReference type="NCBI Taxonomy" id="449393"/>
    <lineage>
        <taxon>unclassified sequences</taxon>
        <taxon>metagenomes</taxon>
        <taxon>ecological metagenomes</taxon>
    </lineage>
</organism>
<dbReference type="AlphaFoldDB" id="A0A6J7EN11"/>
<sequence>MTIRRPSCHNVTESWSAGLGAPLGAVHRSRSMMIKGIGNSAIAPINVRLMILY</sequence>